<keyword evidence="6 17" id="KW-0547">Nucleotide-binding</keyword>
<dbReference type="GO" id="GO:0046496">
    <property type="term" value="P:nicotinamide nucleotide metabolic process"/>
    <property type="evidence" value="ECO:0007669"/>
    <property type="project" value="UniProtKB-UniRule"/>
</dbReference>
<proteinExistence type="inferred from homology"/>
<dbReference type="SUPFAM" id="SSF64153">
    <property type="entry name" value="YjeF N-terminal domain-like"/>
    <property type="match status" value="1"/>
</dbReference>
<evidence type="ECO:0000256" key="7">
    <source>
        <dbReference type="ARBA" id="ARBA00022840"/>
    </source>
</evidence>
<dbReference type="EMBL" id="BASD01000004">
    <property type="protein sequence ID" value="GAD18181.1"/>
    <property type="molecule type" value="Genomic_DNA"/>
</dbReference>
<dbReference type="PANTHER" id="PTHR12592:SF0">
    <property type="entry name" value="ATP-DEPENDENT (S)-NAD(P)H-HYDRATE DEHYDRATASE"/>
    <property type="match status" value="1"/>
</dbReference>
<keyword evidence="7 17" id="KW-0067">ATP-binding</keyword>
<evidence type="ECO:0000256" key="20">
    <source>
        <dbReference type="SAM" id="MobiDB-lite"/>
    </source>
</evidence>
<keyword evidence="9 18" id="KW-0630">Potassium</keyword>
<dbReference type="GO" id="GO:0110051">
    <property type="term" value="P:metabolite repair"/>
    <property type="evidence" value="ECO:0007669"/>
    <property type="project" value="TreeGrafter"/>
</dbReference>
<evidence type="ECO:0000256" key="6">
    <source>
        <dbReference type="ARBA" id="ARBA00022741"/>
    </source>
</evidence>
<gene>
    <name evidence="17" type="primary">nnrD</name>
    <name evidence="18" type="synonym">nnrE</name>
    <name evidence="23" type="ORF">HFN_1779</name>
</gene>
<comment type="similarity">
    <text evidence="3 19">In the N-terminal section; belongs to the NnrE/AIBP family.</text>
</comment>
<dbReference type="Gene3D" id="3.40.1190.20">
    <property type="match status" value="1"/>
</dbReference>
<evidence type="ECO:0000256" key="14">
    <source>
        <dbReference type="ARBA" id="ARBA00025153"/>
    </source>
</evidence>
<evidence type="ECO:0000313" key="23">
    <source>
        <dbReference type="EMBL" id="GAD18181.1"/>
    </source>
</evidence>
<feature type="binding site" evidence="18">
    <location>
        <position position="57"/>
    </location>
    <ligand>
        <name>K(+)</name>
        <dbReference type="ChEBI" id="CHEBI:29103"/>
    </ligand>
</feature>
<comment type="caution">
    <text evidence="17">Lacks conserved residue(s) required for the propagation of feature annotation.</text>
</comment>
<dbReference type="EC" id="4.2.1.136" evidence="19"/>
<dbReference type="eggNOG" id="COG0063">
    <property type="taxonomic scope" value="Bacteria"/>
</dbReference>
<comment type="cofactor">
    <cofactor evidence="18 19">
        <name>K(+)</name>
        <dbReference type="ChEBI" id="CHEBI:29103"/>
    </cofactor>
    <text evidence="18 19">Binds 1 potassium ion per subunit.</text>
</comment>
<dbReference type="InterPro" id="IPR029056">
    <property type="entry name" value="Ribokinase-like"/>
</dbReference>
<feature type="compositionally biased region" description="Basic and acidic residues" evidence="20">
    <location>
        <begin position="302"/>
        <end position="314"/>
    </location>
</feature>
<evidence type="ECO:0000256" key="3">
    <source>
        <dbReference type="ARBA" id="ARBA00006001"/>
    </source>
</evidence>
<organism evidence="23 24">
    <name type="scientific">Helicobacter fennelliae MRY12-0050</name>
    <dbReference type="NCBI Taxonomy" id="1325130"/>
    <lineage>
        <taxon>Bacteria</taxon>
        <taxon>Pseudomonadati</taxon>
        <taxon>Campylobacterota</taxon>
        <taxon>Epsilonproteobacteria</taxon>
        <taxon>Campylobacterales</taxon>
        <taxon>Helicobacteraceae</taxon>
        <taxon>Helicobacter</taxon>
    </lineage>
</organism>
<comment type="function">
    <text evidence="18">Catalyzes the epimerization of the S- and R-forms of NAD(P)HX, a damaged form of NAD(P)H that is a result of enzymatic or heat-dependent hydration. This is a prerequisite for the S-specific NAD(P)H-hydrate dehydratase to allow the repair of both epimers of NAD(P)HX.</text>
</comment>
<dbReference type="RefSeq" id="WP_023946569.1">
    <property type="nucleotide sequence ID" value="NZ_BASD01000004.1"/>
</dbReference>
<dbReference type="eggNOG" id="COG0062">
    <property type="taxonomic scope" value="Bacteria"/>
</dbReference>
<dbReference type="SUPFAM" id="SSF53613">
    <property type="entry name" value="Ribokinase-like"/>
    <property type="match status" value="2"/>
</dbReference>
<dbReference type="Gene3D" id="3.40.50.10260">
    <property type="entry name" value="YjeF N-terminal domain"/>
    <property type="match status" value="1"/>
</dbReference>
<evidence type="ECO:0000256" key="15">
    <source>
        <dbReference type="ARBA" id="ARBA00048238"/>
    </source>
</evidence>
<dbReference type="PROSITE" id="PS01050">
    <property type="entry name" value="YJEF_C_2"/>
    <property type="match status" value="1"/>
</dbReference>
<feature type="binding site" evidence="17">
    <location>
        <position position="379"/>
    </location>
    <ligand>
        <name>(6S)-NADPHX</name>
        <dbReference type="ChEBI" id="CHEBI:64076"/>
    </ligand>
</feature>
<dbReference type="STRING" id="1325130.HFN_1779"/>
<reference evidence="23 24" key="1">
    <citation type="journal article" date="2013" name="Genome Announc.">
        <title>Draft Genome Sequence of Helicobacter fennelliae Strain MRY12-0050, Isolated from a Bacteremia Patient.</title>
        <authorList>
            <person name="Rimbara E."/>
            <person name="Matsui M."/>
            <person name="Mori S."/>
            <person name="Suzuki S."/>
            <person name="Suzuki M."/>
            <person name="Kim H."/>
            <person name="Sekizuka T."/>
            <person name="Kuroda M."/>
            <person name="Shibayama K."/>
        </authorList>
    </citation>
    <scope>NUCLEOTIDE SEQUENCE [LARGE SCALE GENOMIC DNA]</scope>
    <source>
        <strain evidence="23 24">MRY12-0050</strain>
    </source>
</reference>
<dbReference type="Proteomes" id="UP000018143">
    <property type="component" value="Unassembled WGS sequence"/>
</dbReference>
<dbReference type="PROSITE" id="PS51385">
    <property type="entry name" value="YJEF_N"/>
    <property type="match status" value="1"/>
</dbReference>
<comment type="cofactor">
    <cofactor evidence="17">
        <name>Mg(2+)</name>
        <dbReference type="ChEBI" id="CHEBI:18420"/>
    </cofactor>
</comment>
<keyword evidence="10 17" id="KW-0520">NAD</keyword>
<keyword evidence="5 18" id="KW-0479">Metal-binding</keyword>
<keyword evidence="12 17" id="KW-0456">Lyase</keyword>
<comment type="similarity">
    <text evidence="17">Belongs to the NnrD/CARKD family.</text>
</comment>
<dbReference type="PIRSF" id="PIRSF017184">
    <property type="entry name" value="Nnr"/>
    <property type="match status" value="1"/>
</dbReference>
<feature type="binding site" evidence="18">
    <location>
        <position position="146"/>
    </location>
    <ligand>
        <name>(6S)-NADPHX</name>
        <dbReference type="ChEBI" id="CHEBI:64076"/>
    </ligand>
</feature>
<dbReference type="InterPro" id="IPR017953">
    <property type="entry name" value="Carbohydrate_kinase_pred_CS"/>
</dbReference>
<evidence type="ECO:0000256" key="8">
    <source>
        <dbReference type="ARBA" id="ARBA00022857"/>
    </source>
</evidence>
<dbReference type="GO" id="GO:0052856">
    <property type="term" value="F:NAD(P)HX epimerase activity"/>
    <property type="evidence" value="ECO:0007669"/>
    <property type="project" value="UniProtKB-UniRule"/>
</dbReference>
<evidence type="ECO:0000256" key="10">
    <source>
        <dbReference type="ARBA" id="ARBA00023027"/>
    </source>
</evidence>
<comment type="catalytic activity">
    <reaction evidence="15 17 19">
        <text>(6S)-NADHX + ADP = AMP + phosphate + NADH + H(+)</text>
        <dbReference type="Rhea" id="RHEA:32223"/>
        <dbReference type="ChEBI" id="CHEBI:15378"/>
        <dbReference type="ChEBI" id="CHEBI:43474"/>
        <dbReference type="ChEBI" id="CHEBI:57945"/>
        <dbReference type="ChEBI" id="CHEBI:64074"/>
        <dbReference type="ChEBI" id="CHEBI:456215"/>
        <dbReference type="ChEBI" id="CHEBI:456216"/>
        <dbReference type="EC" id="4.2.1.136"/>
    </reaction>
</comment>
<dbReference type="HAMAP" id="MF_01965">
    <property type="entry name" value="NADHX_dehydratase"/>
    <property type="match status" value="1"/>
</dbReference>
<keyword evidence="8 17" id="KW-0521">NADP</keyword>
<dbReference type="EC" id="5.1.99.6" evidence="19"/>
<comment type="caution">
    <text evidence="23">The sequence shown here is derived from an EMBL/GenBank/DDBJ whole genome shotgun (WGS) entry which is preliminary data.</text>
</comment>
<dbReference type="InterPro" id="IPR030677">
    <property type="entry name" value="Nnr"/>
</dbReference>
<feature type="binding site" evidence="18">
    <location>
        <position position="113"/>
    </location>
    <ligand>
        <name>K(+)</name>
        <dbReference type="ChEBI" id="CHEBI:29103"/>
    </ligand>
</feature>
<comment type="subunit">
    <text evidence="17">Homotetramer.</text>
</comment>
<evidence type="ECO:0000256" key="13">
    <source>
        <dbReference type="ARBA" id="ARBA00023268"/>
    </source>
</evidence>
<dbReference type="InterPro" id="IPR036652">
    <property type="entry name" value="YjeF_N_dom_sf"/>
</dbReference>
<evidence type="ECO:0000256" key="9">
    <source>
        <dbReference type="ARBA" id="ARBA00022958"/>
    </source>
</evidence>
<evidence type="ECO:0000256" key="2">
    <source>
        <dbReference type="ARBA" id="ARBA00000909"/>
    </source>
</evidence>
<dbReference type="PROSITE" id="PS51383">
    <property type="entry name" value="YJEF_C_3"/>
    <property type="match status" value="1"/>
</dbReference>
<feature type="binding site" evidence="17">
    <location>
        <position position="452"/>
    </location>
    <ligand>
        <name>(6S)-NADPHX</name>
        <dbReference type="ChEBI" id="CHEBI:64076"/>
    </ligand>
</feature>
<feature type="binding site" evidence="18">
    <location>
        <begin position="117"/>
        <end position="123"/>
    </location>
    <ligand>
        <name>(6S)-NADPHX</name>
        <dbReference type="ChEBI" id="CHEBI:64076"/>
    </ligand>
</feature>
<dbReference type="OrthoDB" id="9806925at2"/>
<dbReference type="AlphaFoldDB" id="T1CYZ7"/>
<dbReference type="NCBIfam" id="TIGR00197">
    <property type="entry name" value="yjeF_nterm"/>
    <property type="match status" value="1"/>
</dbReference>
<dbReference type="Pfam" id="PF03853">
    <property type="entry name" value="YjeF_N"/>
    <property type="match status" value="1"/>
</dbReference>
<evidence type="ECO:0000256" key="5">
    <source>
        <dbReference type="ARBA" id="ARBA00022723"/>
    </source>
</evidence>
<accession>T1CYZ7</accession>
<dbReference type="InterPro" id="IPR000631">
    <property type="entry name" value="CARKD"/>
</dbReference>
<evidence type="ECO:0000256" key="4">
    <source>
        <dbReference type="ARBA" id="ARBA00009524"/>
    </source>
</evidence>
<keyword evidence="13" id="KW-0511">Multifunctional enzyme</keyword>
<feature type="binding site" evidence="18">
    <location>
        <position position="128"/>
    </location>
    <ligand>
        <name>(6S)-NADPHX</name>
        <dbReference type="ChEBI" id="CHEBI:64076"/>
    </ligand>
</feature>
<evidence type="ECO:0000256" key="16">
    <source>
        <dbReference type="ARBA" id="ARBA00049209"/>
    </source>
</evidence>
<feature type="binding site" evidence="18">
    <location>
        <position position="149"/>
    </location>
    <ligand>
        <name>K(+)</name>
        <dbReference type="ChEBI" id="CHEBI:29103"/>
    </ligand>
</feature>
<evidence type="ECO:0000313" key="24">
    <source>
        <dbReference type="Proteomes" id="UP000018143"/>
    </source>
</evidence>
<feature type="binding site" evidence="17">
    <location>
        <position position="289"/>
    </location>
    <ligand>
        <name>(6S)-NADPHX</name>
        <dbReference type="ChEBI" id="CHEBI:64076"/>
    </ligand>
</feature>
<keyword evidence="11 18" id="KW-0413">Isomerase</keyword>
<protein>
    <recommendedName>
        <fullName evidence="19">Bifunctional NAD(P)H-hydrate repair enzyme</fullName>
    </recommendedName>
    <alternativeName>
        <fullName evidence="19">Nicotinamide nucleotide repair protein</fullName>
    </alternativeName>
    <domain>
        <recommendedName>
            <fullName evidence="19">ADP-dependent (S)-NAD(P)H-hydrate dehydratase</fullName>
            <ecNumber evidence="19">4.2.1.136</ecNumber>
        </recommendedName>
        <alternativeName>
            <fullName evidence="19">ADP-dependent NAD(P)HX dehydratase</fullName>
        </alternativeName>
    </domain>
    <domain>
        <recommendedName>
            <fullName evidence="19">NAD(P)H-hydrate epimerase</fullName>
            <ecNumber evidence="19">5.1.99.6</ecNumber>
        </recommendedName>
    </domain>
</protein>
<dbReference type="GO" id="GO:0005524">
    <property type="term" value="F:ATP binding"/>
    <property type="evidence" value="ECO:0007669"/>
    <property type="project" value="UniProtKB-UniRule"/>
</dbReference>
<comment type="function">
    <text evidence="17">Catalyzes the dehydration of the S-form of NAD(P)HX at the expense of ADP, which is converted to AMP. Together with NAD(P)HX epimerase, which catalyzes the epimerization of the S- and R-forms, the enzyme allows the repair of both epimers of NAD(P)HX, a damaged form of NAD(P)H that is a result of enzymatic or heat-dependent hydration.</text>
</comment>
<evidence type="ECO:0000256" key="19">
    <source>
        <dbReference type="PIRNR" id="PIRNR017184"/>
    </source>
</evidence>
<dbReference type="Pfam" id="PF01256">
    <property type="entry name" value="Carb_kinase"/>
    <property type="match status" value="1"/>
</dbReference>
<comment type="catalytic activity">
    <reaction evidence="1 18 19">
        <text>(6R)-NADHX = (6S)-NADHX</text>
        <dbReference type="Rhea" id="RHEA:32215"/>
        <dbReference type="ChEBI" id="CHEBI:64074"/>
        <dbReference type="ChEBI" id="CHEBI:64075"/>
        <dbReference type="EC" id="5.1.99.6"/>
    </reaction>
</comment>
<evidence type="ECO:0000256" key="18">
    <source>
        <dbReference type="HAMAP-Rule" id="MF_01966"/>
    </source>
</evidence>
<dbReference type="GO" id="GO:0046872">
    <property type="term" value="F:metal ion binding"/>
    <property type="evidence" value="ECO:0007669"/>
    <property type="project" value="UniProtKB-UniRule"/>
</dbReference>
<evidence type="ECO:0000256" key="17">
    <source>
        <dbReference type="HAMAP-Rule" id="MF_01965"/>
    </source>
</evidence>
<comment type="similarity">
    <text evidence="18">Belongs to the NnrE/AIBP family.</text>
</comment>
<dbReference type="CDD" id="cd01171">
    <property type="entry name" value="YXKO-related"/>
    <property type="match status" value="1"/>
</dbReference>
<feature type="binding site" evidence="17">
    <location>
        <position position="243"/>
    </location>
    <ligand>
        <name>(6S)-NADPHX</name>
        <dbReference type="ChEBI" id="CHEBI:64076"/>
    </ligand>
</feature>
<feature type="binding site" evidence="18">
    <location>
        <begin position="56"/>
        <end position="60"/>
    </location>
    <ligand>
        <name>(6S)-NADPHX</name>
        <dbReference type="ChEBI" id="CHEBI:64076"/>
    </ligand>
</feature>
<keyword evidence="24" id="KW-1185">Reference proteome</keyword>
<evidence type="ECO:0000256" key="12">
    <source>
        <dbReference type="ARBA" id="ARBA00023239"/>
    </source>
</evidence>
<dbReference type="GO" id="GO:0052855">
    <property type="term" value="F:ADP-dependent NAD(P)H-hydrate dehydratase activity"/>
    <property type="evidence" value="ECO:0007669"/>
    <property type="project" value="UniProtKB-UniRule"/>
</dbReference>
<comment type="catalytic activity">
    <reaction evidence="16 17 19">
        <text>(6S)-NADPHX + ADP = AMP + phosphate + NADPH + H(+)</text>
        <dbReference type="Rhea" id="RHEA:32235"/>
        <dbReference type="ChEBI" id="CHEBI:15378"/>
        <dbReference type="ChEBI" id="CHEBI:43474"/>
        <dbReference type="ChEBI" id="CHEBI:57783"/>
        <dbReference type="ChEBI" id="CHEBI:64076"/>
        <dbReference type="ChEBI" id="CHEBI:456215"/>
        <dbReference type="ChEBI" id="CHEBI:456216"/>
        <dbReference type="EC" id="4.2.1.136"/>
    </reaction>
</comment>
<comment type="function">
    <text evidence="14 19">Bifunctional enzyme that catalyzes the epimerization of the S- and R-forms of NAD(P)HX and the dehydration of the S-form of NAD(P)HX at the expense of ADP, which is converted to AMP. This allows the repair of both epimers of NAD(P)HX, a damaged form of NAD(P)H that is a result of enzymatic or heat-dependent hydration.</text>
</comment>
<feature type="domain" description="YjeF N-terminal" evidence="22">
    <location>
        <begin position="8"/>
        <end position="202"/>
    </location>
</feature>
<dbReference type="HAMAP" id="MF_01966">
    <property type="entry name" value="NADHX_epimerase"/>
    <property type="match status" value="1"/>
</dbReference>
<feature type="domain" description="YjeF C-terminal" evidence="21">
    <location>
        <begin position="210"/>
        <end position="504"/>
    </location>
</feature>
<sequence length="504" mass="55045">MQNLYKTTNALDKRLLSKFLLHDEILMENVANAMFALIQKITHAQSVITIVCGSGDNGGDGYVLARKLHGSYKVRIYEAKEPKSKLCKIQSERANLCEIERVKKILPCDVIVDCLFGSGFSGEMRVEYIKLIESMNCHSRLRVACDIPSGLDMEGNIAQIAFKADYTISMGALKLALFSDMAKDIVGEVLVGDLGVSRALYEVRTPFFLLEKSDLKLPFRESQNCHKGNFGHLAVIMGEKKGAGILSALAALRMGAGLVSVIGQLDGYPEIMCAQEIPHNANVIAIGMGFGRNFANRANSQKNDEKSGEIHNENNENNENNGEKQSDIISFNPTYKQISLIDLLGSTCAVIDADLFYASELKDLLIARKDLPNIVLTPHPKEFVSLLEICGIAQISLQEVITQKIELALRFSEMFPNVVLLLKGANPIIAFQSRIYINPLGNSALAKGGSGDVLSGIISAYLAQGFSTLDSALFGSMAHALAARCERASYALTPLRLIEHLGKL</sequence>
<dbReference type="InterPro" id="IPR004443">
    <property type="entry name" value="YjeF_N_dom"/>
</dbReference>
<evidence type="ECO:0000259" key="21">
    <source>
        <dbReference type="PROSITE" id="PS51383"/>
    </source>
</evidence>
<evidence type="ECO:0000256" key="11">
    <source>
        <dbReference type="ARBA" id="ARBA00023235"/>
    </source>
</evidence>
<evidence type="ECO:0000259" key="22">
    <source>
        <dbReference type="PROSITE" id="PS51385"/>
    </source>
</evidence>
<feature type="region of interest" description="Disordered" evidence="20">
    <location>
        <begin position="298"/>
        <end position="326"/>
    </location>
</feature>
<dbReference type="PANTHER" id="PTHR12592">
    <property type="entry name" value="ATP-DEPENDENT (S)-NAD(P)H-HYDRATE DEHYDRATASE FAMILY MEMBER"/>
    <property type="match status" value="1"/>
</dbReference>
<comment type="similarity">
    <text evidence="4 19">In the C-terminal section; belongs to the NnrD/CARKD family.</text>
</comment>
<evidence type="ECO:0000256" key="1">
    <source>
        <dbReference type="ARBA" id="ARBA00000013"/>
    </source>
</evidence>
<name>T1CYZ7_9HELI</name>
<feature type="binding site" evidence="17">
    <location>
        <position position="451"/>
    </location>
    <ligand>
        <name>AMP</name>
        <dbReference type="ChEBI" id="CHEBI:456215"/>
    </ligand>
</feature>
<comment type="catalytic activity">
    <reaction evidence="2 18 19">
        <text>(6R)-NADPHX = (6S)-NADPHX</text>
        <dbReference type="Rhea" id="RHEA:32227"/>
        <dbReference type="ChEBI" id="CHEBI:64076"/>
        <dbReference type="ChEBI" id="CHEBI:64077"/>
        <dbReference type="EC" id="5.1.99.6"/>
    </reaction>
</comment>